<name>A0A9P8ZXT0_9PEZI</name>
<protein>
    <submittedName>
        <fullName evidence="5">GPI anchored protein-like protein</fullName>
    </submittedName>
</protein>
<feature type="chain" id="PRO_5040164932" evidence="3">
    <location>
        <begin position="21"/>
        <end position="419"/>
    </location>
</feature>
<accession>A0A9P8ZXT0</accession>
<dbReference type="RefSeq" id="XP_045957561.1">
    <property type="nucleotide sequence ID" value="XM_046103077.1"/>
</dbReference>
<keyword evidence="1 3" id="KW-0732">Signal</keyword>
<gene>
    <name evidence="5" type="ORF">BKA67DRAFT_569085</name>
</gene>
<dbReference type="OrthoDB" id="5280547at2759"/>
<evidence type="ECO:0000256" key="3">
    <source>
        <dbReference type="SAM" id="SignalP"/>
    </source>
</evidence>
<dbReference type="Pfam" id="PF05426">
    <property type="entry name" value="Alginate_lyase"/>
    <property type="match status" value="1"/>
</dbReference>
<sequence>MFLKWNSVVVCAWLFGFSRAATINKIRSSKFYNETRFTHPGALHTCGDIARVKAHIDGGEQPWTRAYDHLAKSSLAQITWTPKPHDILVRGNNSFYAQNYGDAYRDAHSAYQLTWRFLITGNTSFADHAAMILDSWSSTLQSINGSEDMYLAAGLYGYQFANVGELLRLYPGWPKENQTAFGNMLNDIFAYFNRDFLDNHNSKPNFYYANWDLCNIASLMSIGIYNNDKTMYDFAVDYFNNGPPGNVVANGALPIYSIANFTEEGSGKILMEGQESGRDQGHAMLSTVLLGVVGQLGFNQGTDLFESFGREILNGAEYASKYNVGFDVPYTPYVSWEGTLPVVATKARYTARPGMELIYSHYAELKGANASWSQQYRDYVNRNITDNVEGGGGDFGPNSGGYDAFGHGTLLYRLTPETS</sequence>
<evidence type="ECO:0000256" key="1">
    <source>
        <dbReference type="ARBA" id="ARBA00022729"/>
    </source>
</evidence>
<evidence type="ECO:0000259" key="4">
    <source>
        <dbReference type="Pfam" id="PF05426"/>
    </source>
</evidence>
<feature type="signal peptide" evidence="3">
    <location>
        <begin position="1"/>
        <end position="20"/>
    </location>
</feature>
<dbReference type="AlphaFoldDB" id="A0A9P8ZXT0"/>
<dbReference type="GO" id="GO:0042597">
    <property type="term" value="C:periplasmic space"/>
    <property type="evidence" value="ECO:0007669"/>
    <property type="project" value="InterPro"/>
</dbReference>
<dbReference type="InterPro" id="IPR008929">
    <property type="entry name" value="Chondroitin_lyas"/>
</dbReference>
<dbReference type="InterPro" id="IPR008397">
    <property type="entry name" value="Alginate_lyase_dom"/>
</dbReference>
<evidence type="ECO:0000313" key="5">
    <source>
        <dbReference type="EMBL" id="KAH6653284.1"/>
    </source>
</evidence>
<reference evidence="5" key="1">
    <citation type="journal article" date="2021" name="Nat. Commun.">
        <title>Genetic determinants of endophytism in the Arabidopsis root mycobiome.</title>
        <authorList>
            <person name="Mesny F."/>
            <person name="Miyauchi S."/>
            <person name="Thiergart T."/>
            <person name="Pickel B."/>
            <person name="Atanasova L."/>
            <person name="Karlsson M."/>
            <person name="Huettel B."/>
            <person name="Barry K.W."/>
            <person name="Haridas S."/>
            <person name="Chen C."/>
            <person name="Bauer D."/>
            <person name="Andreopoulos W."/>
            <person name="Pangilinan J."/>
            <person name="LaButti K."/>
            <person name="Riley R."/>
            <person name="Lipzen A."/>
            <person name="Clum A."/>
            <person name="Drula E."/>
            <person name="Henrissat B."/>
            <person name="Kohler A."/>
            <person name="Grigoriev I.V."/>
            <person name="Martin F.M."/>
            <person name="Hacquard S."/>
        </authorList>
    </citation>
    <scope>NUCLEOTIDE SEQUENCE</scope>
    <source>
        <strain evidence="5">MPI-SDFR-AT-0073</strain>
    </source>
</reference>
<dbReference type="SUPFAM" id="SSF48230">
    <property type="entry name" value="Chondroitin AC/alginate lyase"/>
    <property type="match status" value="1"/>
</dbReference>
<dbReference type="Gene3D" id="1.50.10.100">
    <property type="entry name" value="Chondroitin AC/alginate lyase"/>
    <property type="match status" value="1"/>
</dbReference>
<dbReference type="Proteomes" id="UP000758603">
    <property type="component" value="Unassembled WGS sequence"/>
</dbReference>
<organism evidence="5 6">
    <name type="scientific">Truncatella angustata</name>
    <dbReference type="NCBI Taxonomy" id="152316"/>
    <lineage>
        <taxon>Eukaryota</taxon>
        <taxon>Fungi</taxon>
        <taxon>Dikarya</taxon>
        <taxon>Ascomycota</taxon>
        <taxon>Pezizomycotina</taxon>
        <taxon>Sordariomycetes</taxon>
        <taxon>Xylariomycetidae</taxon>
        <taxon>Amphisphaeriales</taxon>
        <taxon>Sporocadaceae</taxon>
        <taxon>Truncatella</taxon>
    </lineage>
</organism>
<proteinExistence type="predicted"/>
<keyword evidence="2" id="KW-0456">Lyase</keyword>
<feature type="domain" description="Alginate lyase" evidence="4">
    <location>
        <begin position="98"/>
        <end position="322"/>
    </location>
</feature>
<dbReference type="GeneID" id="70131969"/>
<evidence type="ECO:0000256" key="2">
    <source>
        <dbReference type="ARBA" id="ARBA00023239"/>
    </source>
</evidence>
<dbReference type="EMBL" id="JAGPXC010000005">
    <property type="protein sequence ID" value="KAH6653284.1"/>
    <property type="molecule type" value="Genomic_DNA"/>
</dbReference>
<dbReference type="GO" id="GO:0016829">
    <property type="term" value="F:lyase activity"/>
    <property type="evidence" value="ECO:0007669"/>
    <property type="project" value="UniProtKB-KW"/>
</dbReference>
<comment type="caution">
    <text evidence="5">The sequence shown here is derived from an EMBL/GenBank/DDBJ whole genome shotgun (WGS) entry which is preliminary data.</text>
</comment>
<keyword evidence="6" id="KW-1185">Reference proteome</keyword>
<evidence type="ECO:0000313" key="6">
    <source>
        <dbReference type="Proteomes" id="UP000758603"/>
    </source>
</evidence>